<protein>
    <submittedName>
        <fullName evidence="2">Uncharacterized protein</fullName>
    </submittedName>
</protein>
<evidence type="ECO:0000313" key="3">
    <source>
        <dbReference type="Proteomes" id="UP000256328"/>
    </source>
</evidence>
<comment type="caution">
    <text evidence="2">The sequence shown here is derived from an EMBL/GenBank/DDBJ whole genome shotgun (WGS) entry which is preliminary data.</text>
</comment>
<accession>A0A3D8QLN8</accession>
<evidence type="ECO:0000256" key="1">
    <source>
        <dbReference type="SAM" id="MobiDB-lite"/>
    </source>
</evidence>
<name>A0A3D8QLN8_9HELO</name>
<gene>
    <name evidence="2" type="ORF">BP5796_10872</name>
</gene>
<dbReference type="OrthoDB" id="10480790at2759"/>
<feature type="region of interest" description="Disordered" evidence="1">
    <location>
        <begin position="107"/>
        <end position="141"/>
    </location>
</feature>
<organism evidence="2 3">
    <name type="scientific">Coleophoma crateriformis</name>
    <dbReference type="NCBI Taxonomy" id="565419"/>
    <lineage>
        <taxon>Eukaryota</taxon>
        <taxon>Fungi</taxon>
        <taxon>Dikarya</taxon>
        <taxon>Ascomycota</taxon>
        <taxon>Pezizomycotina</taxon>
        <taxon>Leotiomycetes</taxon>
        <taxon>Helotiales</taxon>
        <taxon>Dermateaceae</taxon>
        <taxon>Coleophoma</taxon>
    </lineage>
</organism>
<dbReference type="Proteomes" id="UP000256328">
    <property type="component" value="Unassembled WGS sequence"/>
</dbReference>
<feature type="region of interest" description="Disordered" evidence="1">
    <location>
        <begin position="158"/>
        <end position="186"/>
    </location>
</feature>
<feature type="compositionally biased region" description="Polar residues" evidence="1">
    <location>
        <begin position="108"/>
        <end position="124"/>
    </location>
</feature>
<sequence length="204" mass="22605">MAFQLKEHKTFQVWVYNKSVTATQSSLSESFVSEEVVSSLQLRRTTSQRSVKFETAPGKSSKTNQFVCAKVTCKGKTEELALYVLRPKEIKHDLCLSSDAYARLAPPQQLTGSSFPTHQNSSAPYAQFTPPPGPSTTADTQYTPRQILNTSDVYPQYSQQGRYPATQGEVNEGVNYSSESYPYPPAVLGSYETTKKTWGEYGSG</sequence>
<dbReference type="AlphaFoldDB" id="A0A3D8QLN8"/>
<keyword evidence="3" id="KW-1185">Reference proteome</keyword>
<dbReference type="EMBL" id="PDLN01000017">
    <property type="protein sequence ID" value="RDW62570.1"/>
    <property type="molecule type" value="Genomic_DNA"/>
</dbReference>
<proteinExistence type="predicted"/>
<evidence type="ECO:0000313" key="2">
    <source>
        <dbReference type="EMBL" id="RDW62570.1"/>
    </source>
</evidence>
<reference evidence="2 3" key="1">
    <citation type="journal article" date="2018" name="IMA Fungus">
        <title>IMA Genome-F 9: Draft genome sequence of Annulohypoxylon stygium, Aspergillus mulundensis, Berkeleyomyces basicola (syn. Thielaviopsis basicola), Ceratocystis smalleyi, two Cercospora beticola strains, Coleophoma cylindrospora, Fusarium fracticaudum, Phialophora cf. hyalina, and Morchella septimelata.</title>
        <authorList>
            <person name="Wingfield B.D."/>
            <person name="Bills G.F."/>
            <person name="Dong Y."/>
            <person name="Huang W."/>
            <person name="Nel W.J."/>
            <person name="Swalarsk-Parry B.S."/>
            <person name="Vaghefi N."/>
            <person name="Wilken P.M."/>
            <person name="An Z."/>
            <person name="de Beer Z.W."/>
            <person name="De Vos L."/>
            <person name="Chen L."/>
            <person name="Duong T.A."/>
            <person name="Gao Y."/>
            <person name="Hammerbacher A."/>
            <person name="Kikkert J.R."/>
            <person name="Li Y."/>
            <person name="Li H."/>
            <person name="Li K."/>
            <person name="Li Q."/>
            <person name="Liu X."/>
            <person name="Ma X."/>
            <person name="Naidoo K."/>
            <person name="Pethybridge S.J."/>
            <person name="Sun J."/>
            <person name="Steenkamp E.T."/>
            <person name="van der Nest M.A."/>
            <person name="van Wyk S."/>
            <person name="Wingfield M.J."/>
            <person name="Xiong C."/>
            <person name="Yue Q."/>
            <person name="Zhang X."/>
        </authorList>
    </citation>
    <scope>NUCLEOTIDE SEQUENCE [LARGE SCALE GENOMIC DNA]</scope>
    <source>
        <strain evidence="2 3">BP5796</strain>
    </source>
</reference>